<name>A0ABD3PY65_9STRA</name>
<dbReference type="GO" id="GO:0009507">
    <property type="term" value="C:chloroplast"/>
    <property type="evidence" value="ECO:0007669"/>
    <property type="project" value="UniProtKB-SubCell"/>
</dbReference>
<evidence type="ECO:0000256" key="12">
    <source>
        <dbReference type="SAM" id="SignalP"/>
    </source>
</evidence>
<evidence type="ECO:0000256" key="7">
    <source>
        <dbReference type="ARBA" id="ARBA00023002"/>
    </source>
</evidence>
<evidence type="ECO:0000313" key="15">
    <source>
        <dbReference type="Proteomes" id="UP001516023"/>
    </source>
</evidence>
<evidence type="ECO:0000259" key="13">
    <source>
        <dbReference type="Pfam" id="PF13460"/>
    </source>
</evidence>
<keyword evidence="12" id="KW-0732">Signal</keyword>
<keyword evidence="15" id="KW-1185">Reference proteome</keyword>
<feature type="signal peptide" evidence="12">
    <location>
        <begin position="1"/>
        <end position="20"/>
    </location>
</feature>
<evidence type="ECO:0000256" key="2">
    <source>
        <dbReference type="ARBA" id="ARBA00005173"/>
    </source>
</evidence>
<reference evidence="14 15" key="1">
    <citation type="journal article" date="2020" name="G3 (Bethesda)">
        <title>Improved Reference Genome for Cyclotella cryptica CCMP332, a Model for Cell Wall Morphogenesis, Salinity Adaptation, and Lipid Production in Diatoms (Bacillariophyta).</title>
        <authorList>
            <person name="Roberts W.R."/>
            <person name="Downey K.M."/>
            <person name="Ruck E.C."/>
            <person name="Traller J.C."/>
            <person name="Alverson A.J."/>
        </authorList>
    </citation>
    <scope>NUCLEOTIDE SEQUENCE [LARGE SCALE GENOMIC DNA]</scope>
    <source>
        <strain evidence="14 15">CCMP332</strain>
    </source>
</reference>
<keyword evidence="6" id="KW-0809">Transit peptide</keyword>
<dbReference type="Pfam" id="PF13460">
    <property type="entry name" value="NAD_binding_10"/>
    <property type="match status" value="1"/>
</dbReference>
<dbReference type="CDD" id="cd05243">
    <property type="entry name" value="SDR_a5"/>
    <property type="match status" value="1"/>
</dbReference>
<dbReference type="GO" id="GO:0033728">
    <property type="term" value="F:3,8-divinyl protochlorophyllide a 8-vinyl-reductase (NADPH) activity"/>
    <property type="evidence" value="ECO:0007669"/>
    <property type="project" value="UniProtKB-EC"/>
</dbReference>
<evidence type="ECO:0000256" key="3">
    <source>
        <dbReference type="ARBA" id="ARBA00022528"/>
    </source>
</evidence>
<evidence type="ECO:0000256" key="1">
    <source>
        <dbReference type="ARBA" id="ARBA00004229"/>
    </source>
</evidence>
<evidence type="ECO:0000256" key="10">
    <source>
        <dbReference type="ARBA" id="ARBA00024089"/>
    </source>
</evidence>
<evidence type="ECO:0000313" key="14">
    <source>
        <dbReference type="EMBL" id="KAL3792957.1"/>
    </source>
</evidence>
<comment type="catalytic activity">
    <reaction evidence="11">
        <text>protochlorophyllide a + NADP(+) = 3,8-divinyl protochlorophyllide a + NADPH + H(+)</text>
        <dbReference type="Rhea" id="RHEA:48884"/>
        <dbReference type="ChEBI" id="CHEBI:15378"/>
        <dbReference type="ChEBI" id="CHEBI:57783"/>
        <dbReference type="ChEBI" id="CHEBI:58349"/>
        <dbReference type="ChEBI" id="CHEBI:58632"/>
        <dbReference type="ChEBI" id="CHEBI:83350"/>
        <dbReference type="EC" id="1.3.1.75"/>
    </reaction>
</comment>
<feature type="chain" id="PRO_5044826682" description="Divinyl chlorophyllide a 8-vinyl-reductase, chloroplastic" evidence="12">
    <location>
        <begin position="21"/>
        <end position="397"/>
    </location>
</feature>
<dbReference type="InterPro" id="IPR044201">
    <property type="entry name" value="DVR-like"/>
</dbReference>
<comment type="caution">
    <text evidence="14">The sequence shown here is derived from an EMBL/GenBank/DDBJ whole genome shotgun (WGS) entry which is preliminary data.</text>
</comment>
<gene>
    <name evidence="14" type="ORF">HJC23_010970</name>
</gene>
<dbReference type="Proteomes" id="UP001516023">
    <property type="component" value="Unassembled WGS sequence"/>
</dbReference>
<evidence type="ECO:0000256" key="9">
    <source>
        <dbReference type="ARBA" id="ARBA00024059"/>
    </source>
</evidence>
<accession>A0ABD3PY65</accession>
<keyword evidence="5" id="KW-0521">NADP</keyword>
<evidence type="ECO:0000256" key="5">
    <source>
        <dbReference type="ARBA" id="ARBA00022857"/>
    </source>
</evidence>
<evidence type="ECO:0000256" key="4">
    <source>
        <dbReference type="ARBA" id="ARBA00022640"/>
    </source>
</evidence>
<dbReference type="InterPro" id="IPR036291">
    <property type="entry name" value="NAD(P)-bd_dom_sf"/>
</dbReference>
<keyword evidence="8" id="KW-0149">Chlorophyll biosynthesis</keyword>
<dbReference type="EC" id="1.3.1.75" evidence="9"/>
<keyword evidence="4" id="KW-0934">Plastid</keyword>
<evidence type="ECO:0000256" key="8">
    <source>
        <dbReference type="ARBA" id="ARBA00023171"/>
    </source>
</evidence>
<dbReference type="AlphaFoldDB" id="A0ABD3PY65"/>
<proteinExistence type="predicted"/>
<comment type="pathway">
    <text evidence="2">Porphyrin-containing compound metabolism; chlorophyll biosynthesis.</text>
</comment>
<dbReference type="PANTHER" id="PTHR47378:SF1">
    <property type="entry name" value="DIVINYL CHLOROPHYLLIDE A 8-VINYL-REDUCTASE, CHLOROPLASTIC"/>
    <property type="match status" value="1"/>
</dbReference>
<dbReference type="PANTHER" id="PTHR47378">
    <property type="entry name" value="DIVINYL CHLOROPHYLLIDE A 8-VINYL-REDUCTASE, CHLOROPLASTIC"/>
    <property type="match status" value="1"/>
</dbReference>
<dbReference type="InterPro" id="IPR016040">
    <property type="entry name" value="NAD(P)-bd_dom"/>
</dbReference>
<dbReference type="Gene3D" id="3.40.50.720">
    <property type="entry name" value="NAD(P)-binding Rossmann-like Domain"/>
    <property type="match status" value="1"/>
</dbReference>
<evidence type="ECO:0000256" key="11">
    <source>
        <dbReference type="ARBA" id="ARBA00049498"/>
    </source>
</evidence>
<protein>
    <recommendedName>
        <fullName evidence="10">Divinyl chlorophyllide a 8-vinyl-reductase, chloroplastic</fullName>
        <ecNumber evidence="9">1.3.1.75</ecNumber>
    </recommendedName>
</protein>
<comment type="subcellular location">
    <subcellularLocation>
        <location evidence="1">Plastid</location>
        <location evidence="1">Chloroplast</location>
    </subcellularLocation>
</comment>
<dbReference type="GO" id="GO:0015995">
    <property type="term" value="P:chlorophyll biosynthetic process"/>
    <property type="evidence" value="ECO:0007669"/>
    <property type="project" value="UniProtKB-KW"/>
</dbReference>
<dbReference type="SUPFAM" id="SSF51735">
    <property type="entry name" value="NAD(P)-binding Rossmann-fold domains"/>
    <property type="match status" value="1"/>
</dbReference>
<dbReference type="EMBL" id="JABMIG020000096">
    <property type="protein sequence ID" value="KAL3792957.1"/>
    <property type="molecule type" value="Genomic_DNA"/>
</dbReference>
<feature type="domain" description="NAD(P)-binding" evidence="13">
    <location>
        <begin position="64"/>
        <end position="266"/>
    </location>
</feature>
<keyword evidence="7" id="KW-0560">Oxidoreductase</keyword>
<organism evidence="14 15">
    <name type="scientific">Cyclotella cryptica</name>
    <dbReference type="NCBI Taxonomy" id="29204"/>
    <lineage>
        <taxon>Eukaryota</taxon>
        <taxon>Sar</taxon>
        <taxon>Stramenopiles</taxon>
        <taxon>Ochrophyta</taxon>
        <taxon>Bacillariophyta</taxon>
        <taxon>Coscinodiscophyceae</taxon>
        <taxon>Thalassiosirophycidae</taxon>
        <taxon>Stephanodiscales</taxon>
        <taxon>Stephanodiscaceae</taxon>
        <taxon>Cyclotella</taxon>
    </lineage>
</organism>
<keyword evidence="3" id="KW-0150">Chloroplast</keyword>
<sequence>MISALFLVAVAALSPSSTSAFAPITSGRVSSALQMNPFEDFMKNPFGTVSSVGGSGEKVAVIAGATGYIGKSTVRESVRQGYKTVALVRDKKKVESEEGKQLYATFFEGADVVECDVCDPENLTEAFKEISSRYNGNIDAVVSCLASRSGIKKDAYAIDYQATLNCLESGRAVGARHFVLLSAFCVKNPWLQFQQAKLKFEAALQEQKDMTYSIVRPTAFFKSVSGQLEVIQSGAPFVMFGDGEVTRCNPISEADLATYLIDCISDKSRLNKIINLGGPDEPLTMKKQGEMLYAAIGKEPNFFYAPLWLFDVIIDSLQWVADTFKSEKFENAAELGRIGKYYAVEDMLTTDPSEKFGTMTLQEHYNKIAVEGQEYDPYTTMFAKAPAKKVEEEKVAA</sequence>
<evidence type="ECO:0000256" key="6">
    <source>
        <dbReference type="ARBA" id="ARBA00022946"/>
    </source>
</evidence>